<proteinExistence type="predicted"/>
<evidence type="ECO:0000256" key="1">
    <source>
        <dbReference type="SAM" id="Phobius"/>
    </source>
</evidence>
<comment type="caution">
    <text evidence="2">The sequence shown here is derived from an EMBL/GenBank/DDBJ whole genome shotgun (WGS) entry which is preliminary data.</text>
</comment>
<organism evidence="2 3">
    <name type="scientific">Haloprofundus marisrubri</name>
    <dbReference type="NCBI Taxonomy" id="1514971"/>
    <lineage>
        <taxon>Archaea</taxon>
        <taxon>Methanobacteriati</taxon>
        <taxon>Methanobacteriota</taxon>
        <taxon>Stenosarchaea group</taxon>
        <taxon>Halobacteria</taxon>
        <taxon>Halobacteriales</taxon>
        <taxon>Haloferacaceae</taxon>
        <taxon>Haloprofundus</taxon>
    </lineage>
</organism>
<accession>A0A0W1R760</accession>
<gene>
    <name evidence="2" type="ORF">AUR64_15165</name>
</gene>
<dbReference type="RefSeq" id="WP_058582288.1">
    <property type="nucleotide sequence ID" value="NZ_LOPU01000029.1"/>
</dbReference>
<feature type="transmembrane region" description="Helical" evidence="1">
    <location>
        <begin position="237"/>
        <end position="258"/>
    </location>
</feature>
<sequence>MTRTNLNRSSKLAALVASVFVLLSAVATPVAAVSVAEENVPSEAEVGEQVSATVTLDELYQNPQWNTWSVAGQTNLTDVTWTVTYYDQTGSKVGSDEFDGQNFTGASVNSDDGISEVDVKVTGTVPDVTEFDYEDEQQFLLMGLSQTRDGGASNPINTWNAHHYTAESAEAREAIANAENAISEAGGADTQQAEQSLTQAIRAFNGENPDFDLATELATEAENQAGSAQQSSQTMQMAMYAVGGLVALLAIVGGVFWYRSNQTTYDKLG</sequence>
<protein>
    <submittedName>
        <fullName evidence="2">Uncharacterized protein</fullName>
    </submittedName>
</protein>
<evidence type="ECO:0000313" key="2">
    <source>
        <dbReference type="EMBL" id="KTG09135.1"/>
    </source>
</evidence>
<dbReference type="Proteomes" id="UP000054387">
    <property type="component" value="Unassembled WGS sequence"/>
</dbReference>
<dbReference type="STRING" id="1514971.AUR64_15165"/>
<dbReference type="OrthoDB" id="342245at2157"/>
<keyword evidence="1" id="KW-0472">Membrane</keyword>
<dbReference type="EMBL" id="LOPU01000029">
    <property type="protein sequence ID" value="KTG09135.1"/>
    <property type="molecule type" value="Genomic_DNA"/>
</dbReference>
<reference evidence="2 3" key="1">
    <citation type="submission" date="2015-12" db="EMBL/GenBank/DDBJ databases">
        <title>Haloprofundus marisrubri gen. nov., sp. nov., an extremely halophilic archaeon isolated from the Discovery deep brine-seawater interface in the Red Sea.</title>
        <authorList>
            <person name="Zhang G."/>
            <person name="Stingl U."/>
            <person name="Rashid M."/>
        </authorList>
    </citation>
    <scope>NUCLEOTIDE SEQUENCE [LARGE SCALE GENOMIC DNA]</scope>
    <source>
        <strain evidence="2 3">SB9</strain>
    </source>
</reference>
<evidence type="ECO:0000313" key="3">
    <source>
        <dbReference type="Proteomes" id="UP000054387"/>
    </source>
</evidence>
<name>A0A0W1R760_9EURY</name>
<dbReference type="AlphaFoldDB" id="A0A0W1R760"/>
<keyword evidence="1" id="KW-0812">Transmembrane</keyword>
<keyword evidence="3" id="KW-1185">Reference proteome</keyword>
<keyword evidence="1" id="KW-1133">Transmembrane helix</keyword>